<dbReference type="EMBL" id="JBHSAY010000015">
    <property type="protein sequence ID" value="MFC4134689.1"/>
    <property type="molecule type" value="Genomic_DNA"/>
</dbReference>
<evidence type="ECO:0000256" key="1">
    <source>
        <dbReference type="ARBA" id="ARBA00022801"/>
    </source>
</evidence>
<evidence type="ECO:0000313" key="3">
    <source>
        <dbReference type="EMBL" id="MFC4134689.1"/>
    </source>
</evidence>
<organism evidence="3 4">
    <name type="scientific">Hamadaea flava</name>
    <dbReference type="NCBI Taxonomy" id="1742688"/>
    <lineage>
        <taxon>Bacteria</taxon>
        <taxon>Bacillati</taxon>
        <taxon>Actinomycetota</taxon>
        <taxon>Actinomycetes</taxon>
        <taxon>Micromonosporales</taxon>
        <taxon>Micromonosporaceae</taxon>
        <taxon>Hamadaea</taxon>
    </lineage>
</organism>
<dbReference type="InterPro" id="IPR007295">
    <property type="entry name" value="DUF402"/>
</dbReference>
<dbReference type="PANTHER" id="PTHR39159">
    <property type="match status" value="1"/>
</dbReference>
<keyword evidence="4" id="KW-1185">Reference proteome</keyword>
<dbReference type="SUPFAM" id="SSF159234">
    <property type="entry name" value="FomD-like"/>
    <property type="match status" value="1"/>
</dbReference>
<proteinExistence type="predicted"/>
<evidence type="ECO:0000259" key="2">
    <source>
        <dbReference type="Pfam" id="PF04167"/>
    </source>
</evidence>
<name>A0ABV8LVX8_9ACTN</name>
<reference evidence="4" key="1">
    <citation type="journal article" date="2019" name="Int. J. Syst. Evol. Microbiol.">
        <title>The Global Catalogue of Microorganisms (GCM) 10K type strain sequencing project: providing services to taxonomists for standard genome sequencing and annotation.</title>
        <authorList>
            <consortium name="The Broad Institute Genomics Platform"/>
            <consortium name="The Broad Institute Genome Sequencing Center for Infectious Disease"/>
            <person name="Wu L."/>
            <person name="Ma J."/>
        </authorList>
    </citation>
    <scope>NUCLEOTIDE SEQUENCE [LARGE SCALE GENOMIC DNA]</scope>
    <source>
        <strain evidence="4">CGMCC 4.7289</strain>
    </source>
</reference>
<protein>
    <submittedName>
        <fullName evidence="3">DUF402 domain-containing protein</fullName>
    </submittedName>
</protein>
<dbReference type="InterPro" id="IPR050212">
    <property type="entry name" value="Ntdp-like"/>
</dbReference>
<dbReference type="Proteomes" id="UP001595816">
    <property type="component" value="Unassembled WGS sequence"/>
</dbReference>
<dbReference type="PANTHER" id="PTHR39159:SF1">
    <property type="entry name" value="UPF0374 PROTEIN YGAC"/>
    <property type="match status" value="1"/>
</dbReference>
<keyword evidence="1" id="KW-0378">Hydrolase</keyword>
<evidence type="ECO:0000313" key="4">
    <source>
        <dbReference type="Proteomes" id="UP001595816"/>
    </source>
</evidence>
<dbReference type="InterPro" id="IPR035930">
    <property type="entry name" value="FomD-like_sf"/>
</dbReference>
<feature type="domain" description="DUF402" evidence="2">
    <location>
        <begin position="53"/>
        <end position="152"/>
    </location>
</feature>
<dbReference type="Pfam" id="PF04167">
    <property type="entry name" value="DUF402"/>
    <property type="match status" value="1"/>
</dbReference>
<dbReference type="RefSeq" id="WP_253761166.1">
    <property type="nucleotide sequence ID" value="NZ_JAMZDZ010000001.1"/>
</dbReference>
<accession>A0ABV8LVX8</accession>
<gene>
    <name evidence="3" type="ORF">ACFOZ4_29115</name>
</gene>
<comment type="caution">
    <text evidence="3">The sequence shown here is derived from an EMBL/GenBank/DDBJ whole genome shotgun (WGS) entry which is preliminary data.</text>
</comment>
<sequence>MRLTPGHEVMVRLVKYGREKLSYAATVVDDDGNHLAVRAPFAGDEAKDLGYIWFEPGDIFTEHYWRDRWYSVKEIVAADGVRKGWYCDIARPVTVEDGAVIADDLDLDLWRSADGTEILRLDEDEYAASGLAERDPAAAAQAEQALDTLERIAQDGFDQLLAF</sequence>
<dbReference type="Gene3D" id="2.40.380.10">
    <property type="entry name" value="FomD-like"/>
    <property type="match status" value="1"/>
</dbReference>